<reference evidence="1" key="2">
    <citation type="submission" date="2020-06" db="EMBL/GenBank/DDBJ databases">
        <title>Helianthus annuus Genome sequencing and assembly Release 2.</title>
        <authorList>
            <person name="Gouzy J."/>
            <person name="Langlade N."/>
            <person name="Munos S."/>
        </authorList>
    </citation>
    <scope>NUCLEOTIDE SEQUENCE</scope>
    <source>
        <tissue evidence="1">Leaves</tissue>
    </source>
</reference>
<keyword evidence="2" id="KW-1185">Reference proteome</keyword>
<accession>A0A9K3MVV1</accession>
<dbReference type="AlphaFoldDB" id="A0A9K3MVV1"/>
<name>A0A9K3MVV1_HELAN</name>
<evidence type="ECO:0000313" key="2">
    <source>
        <dbReference type="Proteomes" id="UP000215914"/>
    </source>
</evidence>
<proteinExistence type="predicted"/>
<evidence type="ECO:0000313" key="1">
    <source>
        <dbReference type="EMBL" id="KAF5777711.1"/>
    </source>
</evidence>
<dbReference type="Proteomes" id="UP000215914">
    <property type="component" value="Unassembled WGS sequence"/>
</dbReference>
<organism evidence="1 2">
    <name type="scientific">Helianthus annuus</name>
    <name type="common">Common sunflower</name>
    <dbReference type="NCBI Taxonomy" id="4232"/>
    <lineage>
        <taxon>Eukaryota</taxon>
        <taxon>Viridiplantae</taxon>
        <taxon>Streptophyta</taxon>
        <taxon>Embryophyta</taxon>
        <taxon>Tracheophyta</taxon>
        <taxon>Spermatophyta</taxon>
        <taxon>Magnoliopsida</taxon>
        <taxon>eudicotyledons</taxon>
        <taxon>Gunneridae</taxon>
        <taxon>Pentapetalae</taxon>
        <taxon>asterids</taxon>
        <taxon>campanulids</taxon>
        <taxon>Asterales</taxon>
        <taxon>Asteraceae</taxon>
        <taxon>Asteroideae</taxon>
        <taxon>Heliantheae alliance</taxon>
        <taxon>Heliantheae</taxon>
        <taxon>Helianthus</taxon>
    </lineage>
</organism>
<dbReference type="Gramene" id="mRNA:HanXRQr2_Chr12g0538951">
    <property type="protein sequence ID" value="mRNA:HanXRQr2_Chr12g0538951"/>
    <property type="gene ID" value="HanXRQr2_Chr12g0538951"/>
</dbReference>
<comment type="caution">
    <text evidence="1">The sequence shown here is derived from an EMBL/GenBank/DDBJ whole genome shotgun (WGS) entry which is preliminary data.</text>
</comment>
<sequence>MSPFSFNYFQFYTSGEISKWIWRALEFLSCIVNKDVIQVIRA</sequence>
<gene>
    <name evidence="1" type="ORF">HanXRQr2_Chr12g0538951</name>
</gene>
<protein>
    <submittedName>
        <fullName evidence="1">Uncharacterized protein</fullName>
    </submittedName>
</protein>
<reference evidence="1" key="1">
    <citation type="journal article" date="2017" name="Nature">
        <title>The sunflower genome provides insights into oil metabolism, flowering and Asterid evolution.</title>
        <authorList>
            <person name="Badouin H."/>
            <person name="Gouzy J."/>
            <person name="Grassa C.J."/>
            <person name="Murat F."/>
            <person name="Staton S.E."/>
            <person name="Cottret L."/>
            <person name="Lelandais-Briere C."/>
            <person name="Owens G.L."/>
            <person name="Carrere S."/>
            <person name="Mayjonade B."/>
            <person name="Legrand L."/>
            <person name="Gill N."/>
            <person name="Kane N.C."/>
            <person name="Bowers J.E."/>
            <person name="Hubner S."/>
            <person name="Bellec A."/>
            <person name="Berard A."/>
            <person name="Berges H."/>
            <person name="Blanchet N."/>
            <person name="Boniface M.C."/>
            <person name="Brunel D."/>
            <person name="Catrice O."/>
            <person name="Chaidir N."/>
            <person name="Claudel C."/>
            <person name="Donnadieu C."/>
            <person name="Faraut T."/>
            <person name="Fievet G."/>
            <person name="Helmstetter N."/>
            <person name="King M."/>
            <person name="Knapp S.J."/>
            <person name="Lai Z."/>
            <person name="Le Paslier M.C."/>
            <person name="Lippi Y."/>
            <person name="Lorenzon L."/>
            <person name="Mandel J.R."/>
            <person name="Marage G."/>
            <person name="Marchand G."/>
            <person name="Marquand E."/>
            <person name="Bret-Mestries E."/>
            <person name="Morien E."/>
            <person name="Nambeesan S."/>
            <person name="Nguyen T."/>
            <person name="Pegot-Espagnet P."/>
            <person name="Pouilly N."/>
            <person name="Raftis F."/>
            <person name="Sallet E."/>
            <person name="Schiex T."/>
            <person name="Thomas J."/>
            <person name="Vandecasteele C."/>
            <person name="Vares D."/>
            <person name="Vear F."/>
            <person name="Vautrin S."/>
            <person name="Crespi M."/>
            <person name="Mangin B."/>
            <person name="Burke J.M."/>
            <person name="Salse J."/>
            <person name="Munos S."/>
            <person name="Vincourt P."/>
            <person name="Rieseberg L.H."/>
            <person name="Langlade N.B."/>
        </authorList>
    </citation>
    <scope>NUCLEOTIDE SEQUENCE</scope>
    <source>
        <tissue evidence="1">Leaves</tissue>
    </source>
</reference>
<dbReference type="EMBL" id="MNCJ02000327">
    <property type="protein sequence ID" value="KAF5777711.1"/>
    <property type="molecule type" value="Genomic_DNA"/>
</dbReference>